<comment type="caution">
    <text evidence="1">The sequence shown here is derived from an EMBL/GenBank/DDBJ whole genome shotgun (WGS) entry which is preliminary data.</text>
</comment>
<name>A0AC60QHF9_IXOPE</name>
<proteinExistence type="predicted"/>
<dbReference type="Proteomes" id="UP000805193">
    <property type="component" value="Unassembled WGS sequence"/>
</dbReference>
<gene>
    <name evidence="1" type="ORF">HPB47_020028</name>
</gene>
<reference evidence="1 2" key="1">
    <citation type="journal article" date="2020" name="Cell">
        <title>Large-Scale Comparative Analyses of Tick Genomes Elucidate Their Genetic Diversity and Vector Capacities.</title>
        <authorList>
            <consortium name="Tick Genome and Microbiome Consortium (TIGMIC)"/>
            <person name="Jia N."/>
            <person name="Wang J."/>
            <person name="Shi W."/>
            <person name="Du L."/>
            <person name="Sun Y."/>
            <person name="Zhan W."/>
            <person name="Jiang J.F."/>
            <person name="Wang Q."/>
            <person name="Zhang B."/>
            <person name="Ji P."/>
            <person name="Bell-Sakyi L."/>
            <person name="Cui X.M."/>
            <person name="Yuan T.T."/>
            <person name="Jiang B.G."/>
            <person name="Yang W.F."/>
            <person name="Lam T.T."/>
            <person name="Chang Q.C."/>
            <person name="Ding S.J."/>
            <person name="Wang X.J."/>
            <person name="Zhu J.G."/>
            <person name="Ruan X.D."/>
            <person name="Zhao L."/>
            <person name="Wei J.T."/>
            <person name="Ye R.Z."/>
            <person name="Que T.C."/>
            <person name="Du C.H."/>
            <person name="Zhou Y.H."/>
            <person name="Cheng J.X."/>
            <person name="Dai P.F."/>
            <person name="Guo W.B."/>
            <person name="Han X.H."/>
            <person name="Huang E.J."/>
            <person name="Li L.F."/>
            <person name="Wei W."/>
            <person name="Gao Y.C."/>
            <person name="Liu J.Z."/>
            <person name="Shao H.Z."/>
            <person name="Wang X."/>
            <person name="Wang C.C."/>
            <person name="Yang T.C."/>
            <person name="Huo Q.B."/>
            <person name="Li W."/>
            <person name="Chen H.Y."/>
            <person name="Chen S.E."/>
            <person name="Zhou L.G."/>
            <person name="Ni X.B."/>
            <person name="Tian J.H."/>
            <person name="Sheng Y."/>
            <person name="Liu T."/>
            <person name="Pan Y.S."/>
            <person name="Xia L.Y."/>
            <person name="Li J."/>
            <person name="Zhao F."/>
            <person name="Cao W.C."/>
        </authorList>
    </citation>
    <scope>NUCLEOTIDE SEQUENCE [LARGE SCALE GENOMIC DNA]</scope>
    <source>
        <strain evidence="1">Iper-2018</strain>
    </source>
</reference>
<dbReference type="EMBL" id="JABSTQ010009071">
    <property type="protein sequence ID" value="KAG0433311.1"/>
    <property type="molecule type" value="Genomic_DNA"/>
</dbReference>
<evidence type="ECO:0000313" key="1">
    <source>
        <dbReference type="EMBL" id="KAG0433311.1"/>
    </source>
</evidence>
<protein>
    <submittedName>
        <fullName evidence="1">Uncharacterized protein</fullName>
    </submittedName>
</protein>
<sequence>MSHERRLAVGLLFLTLLVKATLSEETWVDKVERRVKQNLGDSIQWISGPNHEHVGPGYPNPQGPQPCSQLWIQAPYSPHRPRQPYPPSYISSYPQQHAQMAEHLGATAPPSAPTAPPVSFEQMPMPPPPYDYKDYKDPSRY</sequence>
<keyword evidence="2" id="KW-1185">Reference proteome</keyword>
<accession>A0AC60QHF9</accession>
<organism evidence="1 2">
    <name type="scientific">Ixodes persulcatus</name>
    <name type="common">Taiga tick</name>
    <dbReference type="NCBI Taxonomy" id="34615"/>
    <lineage>
        <taxon>Eukaryota</taxon>
        <taxon>Metazoa</taxon>
        <taxon>Ecdysozoa</taxon>
        <taxon>Arthropoda</taxon>
        <taxon>Chelicerata</taxon>
        <taxon>Arachnida</taxon>
        <taxon>Acari</taxon>
        <taxon>Parasitiformes</taxon>
        <taxon>Ixodida</taxon>
        <taxon>Ixodoidea</taxon>
        <taxon>Ixodidae</taxon>
        <taxon>Ixodinae</taxon>
        <taxon>Ixodes</taxon>
    </lineage>
</organism>
<evidence type="ECO:0000313" key="2">
    <source>
        <dbReference type="Proteomes" id="UP000805193"/>
    </source>
</evidence>